<name>A0A0D2LIF3_9CHLO</name>
<dbReference type="GO" id="GO:0009654">
    <property type="term" value="C:photosystem II oxygen evolving complex"/>
    <property type="evidence" value="ECO:0007669"/>
    <property type="project" value="InterPro"/>
</dbReference>
<dbReference type="Proteomes" id="UP000054498">
    <property type="component" value="Unassembled WGS sequence"/>
</dbReference>
<evidence type="ECO:0000313" key="4">
    <source>
        <dbReference type="EMBL" id="KIY91804.1"/>
    </source>
</evidence>
<keyword evidence="2" id="KW-0793">Thylakoid</keyword>
<dbReference type="InterPro" id="IPR008797">
    <property type="entry name" value="PSII_PsbQ"/>
</dbReference>
<sequence length="157" mass="17135">MALKSVSASATQRAVRPSRSAVVVRASAESRRAVLSGFASAAAMLAASAARAATPIDLFDDRKVKDTGFDIIYEARELDLPQNVRDGFTQARTNLDETRGRVRESKKRLDNDVQPFVDKAYWWAAERPPAPHKSTGLQVAQRGPALARKDAQWALTG</sequence>
<dbReference type="GO" id="GO:0015979">
    <property type="term" value="P:photosynthesis"/>
    <property type="evidence" value="ECO:0007669"/>
    <property type="project" value="InterPro"/>
</dbReference>
<evidence type="ECO:0000256" key="3">
    <source>
        <dbReference type="ARBA" id="ARBA00023136"/>
    </source>
</evidence>
<evidence type="ECO:0000313" key="5">
    <source>
        <dbReference type="Proteomes" id="UP000054498"/>
    </source>
</evidence>
<keyword evidence="5" id="KW-1185">Reference proteome</keyword>
<dbReference type="OrthoDB" id="497707at2759"/>
<proteinExistence type="predicted"/>
<evidence type="ECO:0000256" key="1">
    <source>
        <dbReference type="ARBA" id="ARBA00004370"/>
    </source>
</evidence>
<dbReference type="EMBL" id="KK106274">
    <property type="protein sequence ID" value="KIY91804.1"/>
    <property type="molecule type" value="Genomic_DNA"/>
</dbReference>
<dbReference type="KEGG" id="mng:MNEG_16159"/>
<gene>
    <name evidence="4" type="ORF">MNEG_16159</name>
</gene>
<accession>A0A0D2LIF3</accession>
<dbReference type="Pfam" id="PF05757">
    <property type="entry name" value="PsbQ"/>
    <property type="match status" value="1"/>
</dbReference>
<dbReference type="GeneID" id="25733891"/>
<organism evidence="4 5">
    <name type="scientific">Monoraphidium neglectum</name>
    <dbReference type="NCBI Taxonomy" id="145388"/>
    <lineage>
        <taxon>Eukaryota</taxon>
        <taxon>Viridiplantae</taxon>
        <taxon>Chlorophyta</taxon>
        <taxon>core chlorophytes</taxon>
        <taxon>Chlorophyceae</taxon>
        <taxon>CS clade</taxon>
        <taxon>Sphaeropleales</taxon>
        <taxon>Selenastraceae</taxon>
        <taxon>Monoraphidium</taxon>
    </lineage>
</organism>
<keyword evidence="3" id="KW-0472">Membrane</keyword>
<dbReference type="GO" id="GO:0005509">
    <property type="term" value="F:calcium ion binding"/>
    <property type="evidence" value="ECO:0007669"/>
    <property type="project" value="InterPro"/>
</dbReference>
<dbReference type="AlphaFoldDB" id="A0A0D2LIF3"/>
<dbReference type="RefSeq" id="XP_013890824.1">
    <property type="nucleotide sequence ID" value="XM_014035370.1"/>
</dbReference>
<dbReference type="STRING" id="145388.A0A0D2LIF3"/>
<comment type="subcellular location">
    <subcellularLocation>
        <location evidence="1">Membrane</location>
    </subcellularLocation>
</comment>
<dbReference type="GO" id="GO:0019898">
    <property type="term" value="C:extrinsic component of membrane"/>
    <property type="evidence" value="ECO:0007669"/>
    <property type="project" value="InterPro"/>
</dbReference>
<dbReference type="InterPro" id="IPR023222">
    <property type="entry name" value="PsbQ-like_dom_sf"/>
</dbReference>
<reference evidence="4 5" key="1">
    <citation type="journal article" date="2013" name="BMC Genomics">
        <title>Reconstruction of the lipid metabolism for the microalga Monoraphidium neglectum from its genome sequence reveals characteristics suitable for biofuel production.</title>
        <authorList>
            <person name="Bogen C."/>
            <person name="Al-Dilaimi A."/>
            <person name="Albersmeier A."/>
            <person name="Wichmann J."/>
            <person name="Grundmann M."/>
            <person name="Rupp O."/>
            <person name="Lauersen K.J."/>
            <person name="Blifernez-Klassen O."/>
            <person name="Kalinowski J."/>
            <person name="Goesmann A."/>
            <person name="Mussgnug J.H."/>
            <person name="Kruse O."/>
        </authorList>
    </citation>
    <scope>NUCLEOTIDE SEQUENCE [LARGE SCALE GENOMIC DNA]</scope>
    <source>
        <strain evidence="4 5">SAG 48.87</strain>
    </source>
</reference>
<dbReference type="Gene3D" id="1.20.120.290">
    <property type="entry name" value="Oxygen-evolving enhancer protein 3 (PsbQ), four-helix up-down bundle"/>
    <property type="match status" value="1"/>
</dbReference>
<evidence type="ECO:0000256" key="2">
    <source>
        <dbReference type="ARBA" id="ARBA00023078"/>
    </source>
</evidence>
<protein>
    <submittedName>
        <fullName evidence="4">Oxygen-evolving enhancer protein 3, chloroplastic</fullName>
    </submittedName>
</protein>